<dbReference type="Proteomes" id="UP000095431">
    <property type="component" value="Unassembled WGS sequence"/>
</dbReference>
<dbReference type="EMBL" id="WWVF01000003">
    <property type="protein sequence ID" value="MZS88024.1"/>
    <property type="molecule type" value="Genomic_DNA"/>
</dbReference>
<dbReference type="Proteomes" id="UP000477285">
    <property type="component" value="Unassembled WGS sequence"/>
</dbReference>
<evidence type="ECO:0000313" key="5">
    <source>
        <dbReference type="Proteomes" id="UP000477156"/>
    </source>
</evidence>
<dbReference type="eggNOG" id="ENOG5032SGE">
    <property type="taxonomic scope" value="Bacteria"/>
</dbReference>
<dbReference type="RefSeq" id="WP_055060011.1">
    <property type="nucleotide sequence ID" value="NZ_BTHH01000012.1"/>
</dbReference>
<accession>A0A174CIC0</accession>
<dbReference type="InterPro" id="IPR024523">
    <property type="entry name" value="DUF3793"/>
</dbReference>
<dbReference type="Proteomes" id="UP000477156">
    <property type="component" value="Unassembled WGS sequence"/>
</dbReference>
<gene>
    <name evidence="1" type="ORF">ERS852478_01924</name>
    <name evidence="3" type="ORF">GT712_02710</name>
    <name evidence="2" type="ORF">GT728_10715</name>
</gene>
<dbReference type="AlphaFoldDB" id="A0A174CIC0"/>
<protein>
    <submittedName>
        <fullName evidence="2">DUF3793 family protein</fullName>
    </submittedName>
    <submittedName>
        <fullName evidence="1">Protein of uncharacterized function (DUF3793)</fullName>
    </submittedName>
</protein>
<name>A0A174CIC0_9FIRM</name>
<proteinExistence type="predicted"/>
<evidence type="ECO:0000313" key="2">
    <source>
        <dbReference type="EMBL" id="MZL33657.1"/>
    </source>
</evidence>
<evidence type="ECO:0000313" key="3">
    <source>
        <dbReference type="EMBL" id="MZS88024.1"/>
    </source>
</evidence>
<evidence type="ECO:0000313" key="4">
    <source>
        <dbReference type="Proteomes" id="UP000095431"/>
    </source>
</evidence>
<reference evidence="1 4" key="1">
    <citation type="submission" date="2015-09" db="EMBL/GenBank/DDBJ databases">
        <authorList>
            <consortium name="Pathogen Informatics"/>
        </authorList>
    </citation>
    <scope>NUCLEOTIDE SEQUENCE [LARGE SCALE GENOMIC DNA]</scope>
    <source>
        <strain evidence="1 4">2789STDY5834863</strain>
    </source>
</reference>
<evidence type="ECO:0000313" key="1">
    <source>
        <dbReference type="EMBL" id="CUO12677.1"/>
    </source>
</evidence>
<organism evidence="1 4">
    <name type="scientific">Blautia wexlerae</name>
    <dbReference type="NCBI Taxonomy" id="418240"/>
    <lineage>
        <taxon>Bacteria</taxon>
        <taxon>Bacillati</taxon>
        <taxon>Bacillota</taxon>
        <taxon>Clostridia</taxon>
        <taxon>Lachnospirales</taxon>
        <taxon>Lachnospiraceae</taxon>
        <taxon>Blautia</taxon>
    </lineage>
</organism>
<sequence length="183" mass="20973">MLEKSVIEHCSPTLASIKTGNLFTYKYESEEELWKSVEGFNECVREKGVSLTVLRRSEKKALIYVCRFSSLERDLKKPGVANFIKKYGYESTDPAYALERLRSRLAQREDFPHEIGLFLGYPLGDVIGFIKNAGQNCKCVGCWKVYCNECEAIKAFARFKKCTSVYVRLWNQGRTVRQLTVAA</sequence>
<evidence type="ECO:0000313" key="6">
    <source>
        <dbReference type="Proteomes" id="UP000477285"/>
    </source>
</evidence>
<reference evidence="5 6" key="2">
    <citation type="journal article" date="2019" name="Nat. Med.">
        <title>A library of human gut bacterial isolates paired with longitudinal multiomics data enables mechanistic microbiome research.</title>
        <authorList>
            <person name="Poyet M."/>
            <person name="Groussin M."/>
            <person name="Gibbons S.M."/>
            <person name="Avila-Pacheco J."/>
            <person name="Jiang X."/>
            <person name="Kearney S.M."/>
            <person name="Perrotta A.R."/>
            <person name="Berdy B."/>
            <person name="Zhao S."/>
            <person name="Lieberman T.D."/>
            <person name="Swanson P.K."/>
            <person name="Smith M."/>
            <person name="Roesemann S."/>
            <person name="Alexander J.E."/>
            <person name="Rich S.A."/>
            <person name="Livny J."/>
            <person name="Vlamakis H."/>
            <person name="Clish C."/>
            <person name="Bullock K."/>
            <person name="Deik A."/>
            <person name="Scott J."/>
            <person name="Pierce K.A."/>
            <person name="Xavier R.J."/>
            <person name="Alm E.J."/>
        </authorList>
    </citation>
    <scope>NUCLEOTIDE SEQUENCE [LARGE SCALE GENOMIC DNA]</scope>
    <source>
        <strain evidence="2 6">BIOML-A1</strain>
        <strain evidence="3 5">BIOML-A12</strain>
    </source>
</reference>
<dbReference type="EMBL" id="WWVQ01000023">
    <property type="protein sequence ID" value="MZL33657.1"/>
    <property type="molecule type" value="Genomic_DNA"/>
</dbReference>
<dbReference type="EMBL" id="CYZN01000011">
    <property type="protein sequence ID" value="CUO12677.1"/>
    <property type="molecule type" value="Genomic_DNA"/>
</dbReference>
<dbReference type="Pfam" id="PF12672">
    <property type="entry name" value="DUF3793"/>
    <property type="match status" value="1"/>
</dbReference>